<gene>
    <name evidence="2" type="ORF">KK097_17210</name>
</gene>
<proteinExistence type="predicted"/>
<sequence>MSACSRSTADAPGTGATDDRRADQGPGRRRRRVHAGRRRPRTRPHRTRHRRLAARPWVHHERPDHRPRRRRDHRDRHRGTPRRRPGRHHHRRHRGHPDRPDPRGRRWPDRPRTAGHHRGDPSTWPRGCRPDRAAHPRCRRGHERRLSARHPARVARWRVGRARRARRCARPRRRTGTRRGPHPAERLVSTTDAAARVVLADLVDRDVSVDEVAAVVATEQDGAVVTFAGIVRDHDGGKGVTALDYERHPSAGDVITEVARTIAEDHPDVRIAVLHRVGALGIGDVALAAAVSSSHRAQAFAACGALVDLVKERVPIWKHQRFTDGTDEWVAAL</sequence>
<evidence type="ECO:0000313" key="3">
    <source>
        <dbReference type="Proteomes" id="UP001519641"/>
    </source>
</evidence>
<evidence type="ECO:0000313" key="2">
    <source>
        <dbReference type="EMBL" id="MBT1589556.1"/>
    </source>
</evidence>
<feature type="compositionally biased region" description="Basic residues" evidence="1">
    <location>
        <begin position="27"/>
        <end position="53"/>
    </location>
</feature>
<dbReference type="Proteomes" id="UP001519641">
    <property type="component" value="Unassembled WGS sequence"/>
</dbReference>
<comment type="caution">
    <text evidence="2">The sequence shown here is derived from an EMBL/GenBank/DDBJ whole genome shotgun (WGS) entry which is preliminary data.</text>
</comment>
<organism evidence="2 3">
    <name type="scientific">Curtobacterium aurantiacum</name>
    <dbReference type="NCBI Taxonomy" id="3236919"/>
    <lineage>
        <taxon>Bacteria</taxon>
        <taxon>Bacillati</taxon>
        <taxon>Actinomycetota</taxon>
        <taxon>Actinomycetes</taxon>
        <taxon>Micrococcales</taxon>
        <taxon>Microbacteriaceae</taxon>
        <taxon>Curtobacterium</taxon>
    </lineage>
</organism>
<feature type="compositionally biased region" description="Basic residues" evidence="1">
    <location>
        <begin position="135"/>
        <end position="181"/>
    </location>
</feature>
<keyword evidence="3" id="KW-1185">Reference proteome</keyword>
<feature type="compositionally biased region" description="Basic and acidic residues" evidence="1">
    <location>
        <begin position="97"/>
        <end position="120"/>
    </location>
</feature>
<reference evidence="2 3" key="1">
    <citation type="submission" date="2021-05" db="EMBL/GenBank/DDBJ databases">
        <title>Whole genome sequence of Curtobacterium flaccumfaciens pv. flaccumfaciens strain CFBP 8819.</title>
        <authorList>
            <person name="Osdaghi E."/>
            <person name="Taghouti G."/>
            <person name="Portier P."/>
            <person name="Fazliarab A."/>
            <person name="Taghavi S.M."/>
            <person name="Briand M."/>
            <person name="Le-Saux M."/>
            <person name="Jacques M.-A."/>
        </authorList>
    </citation>
    <scope>NUCLEOTIDE SEQUENCE [LARGE SCALE GENOMIC DNA]</scope>
    <source>
        <strain evidence="2 3">CFBP 8819</strain>
    </source>
</reference>
<evidence type="ECO:0000256" key="1">
    <source>
        <dbReference type="SAM" id="MobiDB-lite"/>
    </source>
</evidence>
<protein>
    <submittedName>
        <fullName evidence="2">Molybdenum cofactor biosynthesis protein MoaE</fullName>
    </submittedName>
</protein>
<dbReference type="Pfam" id="PF02391">
    <property type="entry name" value="MoaE"/>
    <property type="match status" value="1"/>
</dbReference>
<accession>A0ABS5VJ88</accession>
<dbReference type="PANTHER" id="PTHR23404">
    <property type="entry name" value="MOLYBDOPTERIN SYNTHASE RELATED"/>
    <property type="match status" value="1"/>
</dbReference>
<dbReference type="InterPro" id="IPR003448">
    <property type="entry name" value="Mopterin_biosynth_MoaE"/>
</dbReference>
<dbReference type="InterPro" id="IPR036563">
    <property type="entry name" value="MoaE_sf"/>
</dbReference>
<name>A0ABS5VJ88_9MICO</name>
<feature type="region of interest" description="Disordered" evidence="1">
    <location>
        <begin position="1"/>
        <end position="184"/>
    </location>
</feature>
<dbReference type="EMBL" id="JAHEWS010000042">
    <property type="protein sequence ID" value="MBT1589556.1"/>
    <property type="molecule type" value="Genomic_DNA"/>
</dbReference>
<dbReference type="SUPFAM" id="SSF54690">
    <property type="entry name" value="Molybdopterin synthase subunit MoaE"/>
    <property type="match status" value="1"/>
</dbReference>
<dbReference type="Gene3D" id="3.90.1170.40">
    <property type="entry name" value="Molybdopterin biosynthesis MoaE subunit"/>
    <property type="match status" value="1"/>
</dbReference>
<dbReference type="CDD" id="cd00756">
    <property type="entry name" value="MoaE"/>
    <property type="match status" value="1"/>
</dbReference>
<feature type="compositionally biased region" description="Basic residues" evidence="1">
    <location>
        <begin position="65"/>
        <end position="96"/>
    </location>
</feature>